<comment type="caution">
    <text evidence="2">The sequence shown here is derived from an EMBL/GenBank/DDBJ whole genome shotgun (WGS) entry which is preliminary data.</text>
</comment>
<accession>A0ABM8P9S1</accession>
<reference evidence="2 3" key="1">
    <citation type="submission" date="2020-10" db="EMBL/GenBank/DDBJ databases">
        <authorList>
            <person name="Peeters C."/>
        </authorList>
    </citation>
    <scope>NUCLEOTIDE SEQUENCE [LARGE SCALE GENOMIC DNA]</scope>
    <source>
        <strain evidence="2 3">LMG 28140</strain>
    </source>
</reference>
<sequence>MHLRWRNRPRCEGRTPGNDGTLSGHKLPVGVVVQFGSTRSRSPSLNGRSPESNLRRALPQPGQEEPVIGRVTQHLDGGSSSDSRPSHHR</sequence>
<evidence type="ECO:0000256" key="1">
    <source>
        <dbReference type="SAM" id="MobiDB-lite"/>
    </source>
</evidence>
<protein>
    <submittedName>
        <fullName evidence="2">Uncharacterized protein</fullName>
    </submittedName>
</protein>
<evidence type="ECO:0000313" key="2">
    <source>
        <dbReference type="EMBL" id="CAD6560110.1"/>
    </source>
</evidence>
<evidence type="ECO:0000313" key="3">
    <source>
        <dbReference type="Proteomes" id="UP000598032"/>
    </source>
</evidence>
<feature type="compositionally biased region" description="Polar residues" evidence="1">
    <location>
        <begin position="35"/>
        <end position="52"/>
    </location>
</feature>
<name>A0ABM8P9S1_9BURK</name>
<proteinExistence type="predicted"/>
<organism evidence="2 3">
    <name type="scientific">Paraburkholderia metrosideri</name>
    <dbReference type="NCBI Taxonomy" id="580937"/>
    <lineage>
        <taxon>Bacteria</taxon>
        <taxon>Pseudomonadati</taxon>
        <taxon>Pseudomonadota</taxon>
        <taxon>Betaproteobacteria</taxon>
        <taxon>Burkholderiales</taxon>
        <taxon>Burkholderiaceae</taxon>
        <taxon>Paraburkholderia</taxon>
    </lineage>
</organism>
<dbReference type="EMBL" id="CAJHCP010000029">
    <property type="protein sequence ID" value="CAD6560110.1"/>
    <property type="molecule type" value="Genomic_DNA"/>
</dbReference>
<feature type="region of interest" description="Disordered" evidence="1">
    <location>
        <begin position="1"/>
        <end position="89"/>
    </location>
</feature>
<keyword evidence="3" id="KW-1185">Reference proteome</keyword>
<gene>
    <name evidence="2" type="ORF">LMG28140_06774</name>
</gene>
<dbReference type="Proteomes" id="UP000598032">
    <property type="component" value="Unassembled WGS sequence"/>
</dbReference>